<proteinExistence type="inferred from homology"/>
<dbReference type="GO" id="GO:0008270">
    <property type="term" value="F:zinc ion binding"/>
    <property type="evidence" value="ECO:0007669"/>
    <property type="project" value="InterPro"/>
</dbReference>
<dbReference type="GO" id="GO:0006355">
    <property type="term" value="P:regulation of DNA-templated transcription"/>
    <property type="evidence" value="ECO:0007669"/>
    <property type="project" value="InterPro"/>
</dbReference>
<dbReference type="EMBL" id="OBMM01000009">
    <property type="protein sequence ID" value="SOC30499.1"/>
    <property type="molecule type" value="Genomic_DNA"/>
</dbReference>
<dbReference type="RefSeq" id="WP_097053623.1">
    <property type="nucleotide sequence ID" value="NZ_OBMM01000009.1"/>
</dbReference>
<comment type="similarity">
    <text evidence="1">Belongs to the ros/MucR family.</text>
</comment>
<gene>
    <name evidence="2" type="ORF">SAMN05428964_10964</name>
</gene>
<dbReference type="Pfam" id="PF05443">
    <property type="entry name" value="ROS_MUCR"/>
    <property type="match status" value="1"/>
</dbReference>
<reference evidence="2 3" key="1">
    <citation type="submission" date="2017-08" db="EMBL/GenBank/DDBJ databases">
        <authorList>
            <person name="de Groot N.N."/>
        </authorList>
    </citation>
    <scope>NUCLEOTIDE SEQUENCE [LARGE SCALE GENOMIC DNA]</scope>
    <source>
        <strain evidence="2 3">USBA 78</strain>
    </source>
</reference>
<accession>A0A285U280</accession>
<evidence type="ECO:0000256" key="1">
    <source>
        <dbReference type="ARBA" id="ARBA00007031"/>
    </source>
</evidence>
<dbReference type="InterPro" id="IPR008807">
    <property type="entry name" value="ROS_MUCR"/>
</dbReference>
<dbReference type="GO" id="GO:0003677">
    <property type="term" value="F:DNA binding"/>
    <property type="evidence" value="ECO:0007669"/>
    <property type="project" value="InterPro"/>
</dbReference>
<dbReference type="InterPro" id="IPR041920">
    <property type="entry name" value="ROS/MUCR_sf"/>
</dbReference>
<protein>
    <submittedName>
        <fullName evidence="2">Transcriptional regulator, MucR family</fullName>
    </submittedName>
</protein>
<dbReference type="AlphaFoldDB" id="A0A285U280"/>
<dbReference type="Gene3D" id="1.10.10.1550">
    <property type="entry name" value="ROS/MUCR transcriptional regulator protein"/>
    <property type="match status" value="1"/>
</dbReference>
<organism evidence="2 3">
    <name type="scientific">Thalassospira xiamenensis</name>
    <dbReference type="NCBI Taxonomy" id="220697"/>
    <lineage>
        <taxon>Bacteria</taxon>
        <taxon>Pseudomonadati</taxon>
        <taxon>Pseudomonadota</taxon>
        <taxon>Alphaproteobacteria</taxon>
        <taxon>Rhodospirillales</taxon>
        <taxon>Thalassospiraceae</taxon>
        <taxon>Thalassospira</taxon>
    </lineage>
</organism>
<evidence type="ECO:0000313" key="2">
    <source>
        <dbReference type="EMBL" id="SOC30499.1"/>
    </source>
</evidence>
<name>A0A285U280_9PROT</name>
<dbReference type="Proteomes" id="UP000219068">
    <property type="component" value="Unassembled WGS sequence"/>
</dbReference>
<sequence length="140" mass="15639">MSAEEVGKVEREDLLQMTVDIVTAYVSNNAIAPTKINELIQATFSSLSDLHAADQEPEEEPLKPAVSIKKSIGDDYIICLEDGKKLKMLKRHLRTTYNLTPEEYRAKWGLPSDYPMVAPNYAKQRSQFAKKIGLGRKAAG</sequence>
<evidence type="ECO:0000313" key="3">
    <source>
        <dbReference type="Proteomes" id="UP000219068"/>
    </source>
</evidence>